<sequence length="415" mass="46946">MEEASLNQLSAIESNLTQKGDELWQQYPVANDDLDAESSSETPHFWKHYDRLIDEARQRQLTKSVDKALALAEDVFLSNQQQFKSVPIPLGKYFYKPQGLHPKAKFYVGLGGVWIVNFFALGSGLIPTGVQGWLTLFQLGFGVYIIMKLVNLFAGKTTNDIAIESSYIRDKAHQLMLALKDITAIEETSRGLLVKSTHSAGNQQGQLLVPKNTEEYGNIVQFVKQVVAVNEHQPNIYPDLPSIKAHHWANPIAEIKHERRFIVPKTGMKGIGAMPLEWTGAMVGVIGASVGAISFFGIPMFGMAGILGMIYSLDLFFKNKQRFALHHIHITQEHLVYTFSYNHRLRNIHIPLKEIYGLKRTRRGIKILNQQGKPYWTTLEYPHKKYEPIIPKKNPQALHIQVFLEEVVAHNRGLG</sequence>
<gene>
    <name evidence="2" type="ORF">M23134_04219</name>
</gene>
<accession>A1ZE78</accession>
<dbReference type="EMBL" id="AAWS01000003">
    <property type="protein sequence ID" value="EAY31386.1"/>
    <property type="molecule type" value="Genomic_DNA"/>
</dbReference>
<reference evidence="2 3" key="1">
    <citation type="submission" date="2007-01" db="EMBL/GenBank/DDBJ databases">
        <authorList>
            <person name="Haygood M."/>
            <person name="Podell S."/>
            <person name="Anderson C."/>
            <person name="Hopkinson B."/>
            <person name="Roe K."/>
            <person name="Barbeau K."/>
            <person name="Gaasterland T."/>
            <person name="Ferriera S."/>
            <person name="Johnson J."/>
            <person name="Kravitz S."/>
            <person name="Beeson K."/>
            <person name="Sutton G."/>
            <person name="Rogers Y.-H."/>
            <person name="Friedman R."/>
            <person name="Frazier M."/>
            <person name="Venter J.C."/>
        </authorList>
    </citation>
    <scope>NUCLEOTIDE SEQUENCE [LARGE SCALE GENOMIC DNA]</scope>
    <source>
        <strain evidence="2 3">ATCC 23134</strain>
    </source>
</reference>
<keyword evidence="3" id="KW-1185">Reference proteome</keyword>
<keyword evidence="1" id="KW-1133">Transmembrane helix</keyword>
<feature type="transmembrane region" description="Helical" evidence="1">
    <location>
        <begin position="106"/>
        <end position="126"/>
    </location>
</feature>
<comment type="caution">
    <text evidence="2">The sequence shown here is derived from an EMBL/GenBank/DDBJ whole genome shotgun (WGS) entry which is preliminary data.</text>
</comment>
<proteinExistence type="predicted"/>
<evidence type="ECO:0000313" key="2">
    <source>
        <dbReference type="EMBL" id="EAY31386.1"/>
    </source>
</evidence>
<organism evidence="2 3">
    <name type="scientific">Microscilla marina ATCC 23134</name>
    <dbReference type="NCBI Taxonomy" id="313606"/>
    <lineage>
        <taxon>Bacteria</taxon>
        <taxon>Pseudomonadati</taxon>
        <taxon>Bacteroidota</taxon>
        <taxon>Cytophagia</taxon>
        <taxon>Cytophagales</taxon>
        <taxon>Microscillaceae</taxon>
        <taxon>Microscilla</taxon>
    </lineage>
</organism>
<keyword evidence="1" id="KW-0812">Transmembrane</keyword>
<keyword evidence="1" id="KW-0472">Membrane</keyword>
<feature type="transmembrane region" description="Helical" evidence="1">
    <location>
        <begin position="132"/>
        <end position="154"/>
    </location>
</feature>
<dbReference type="RefSeq" id="WP_002693962.1">
    <property type="nucleotide sequence ID" value="NZ_AAWS01000003.1"/>
</dbReference>
<dbReference type="AlphaFoldDB" id="A1ZE78"/>
<dbReference type="Proteomes" id="UP000004095">
    <property type="component" value="Unassembled WGS sequence"/>
</dbReference>
<evidence type="ECO:0000313" key="3">
    <source>
        <dbReference type="Proteomes" id="UP000004095"/>
    </source>
</evidence>
<feature type="transmembrane region" description="Helical" evidence="1">
    <location>
        <begin position="296"/>
        <end position="317"/>
    </location>
</feature>
<name>A1ZE78_MICM2</name>
<evidence type="ECO:0000256" key="1">
    <source>
        <dbReference type="SAM" id="Phobius"/>
    </source>
</evidence>
<protein>
    <submittedName>
        <fullName evidence="2">Uncharacterized protein</fullName>
    </submittedName>
</protein>